<comment type="caution">
    <text evidence="6">The sequence shown here is derived from an EMBL/GenBank/DDBJ whole genome shotgun (WGS) entry which is preliminary data.</text>
</comment>
<dbReference type="Proteomes" id="UP001549307">
    <property type="component" value="Unassembled WGS sequence"/>
</dbReference>
<dbReference type="PANTHER" id="PTHR30055:SF234">
    <property type="entry name" value="HTH-TYPE TRANSCRIPTIONAL REGULATOR BETI"/>
    <property type="match status" value="1"/>
</dbReference>
<evidence type="ECO:0000259" key="5">
    <source>
        <dbReference type="PROSITE" id="PS50977"/>
    </source>
</evidence>
<protein>
    <submittedName>
        <fullName evidence="6">AcrR family transcriptional regulator</fullName>
    </submittedName>
</protein>
<dbReference type="InterPro" id="IPR009057">
    <property type="entry name" value="Homeodomain-like_sf"/>
</dbReference>
<evidence type="ECO:0000256" key="3">
    <source>
        <dbReference type="ARBA" id="ARBA00023163"/>
    </source>
</evidence>
<dbReference type="InterPro" id="IPR050109">
    <property type="entry name" value="HTH-type_TetR-like_transc_reg"/>
</dbReference>
<dbReference type="InterPro" id="IPR036271">
    <property type="entry name" value="Tet_transcr_reg_TetR-rel_C_sf"/>
</dbReference>
<sequence length="229" mass="25540">MVCHSVFNYSLSMDHTTSPRKRYAKTLERRSAVARAALDIVLEKGHRALTTAEVAARSSMSETAMLYHFPTRDHILVAAMELADQEYRAILTAEFHVIDGGHADWPPPAMAHLTLDDQATTRLFLSLSAEAVDPGHPAHSYLKAHHEQVVFEFAEGVRRRQAKGLADPALDPEKVGRQMMAAWSGLRMQWLIDPTLDLTSAVSQAFLALNGYPLMKFKQQITELMSTSQ</sequence>
<dbReference type="PROSITE" id="PS50977">
    <property type="entry name" value="HTH_TETR_2"/>
    <property type="match status" value="1"/>
</dbReference>
<name>A0ABV2P179_9MICC</name>
<proteinExistence type="predicted"/>
<evidence type="ECO:0000256" key="4">
    <source>
        <dbReference type="PROSITE-ProRule" id="PRU00335"/>
    </source>
</evidence>
<accession>A0ABV2P179</accession>
<feature type="DNA-binding region" description="H-T-H motif" evidence="4">
    <location>
        <begin position="50"/>
        <end position="69"/>
    </location>
</feature>
<keyword evidence="2 4" id="KW-0238">DNA-binding</keyword>
<dbReference type="PANTHER" id="PTHR30055">
    <property type="entry name" value="HTH-TYPE TRANSCRIPTIONAL REGULATOR RUTR"/>
    <property type="match status" value="1"/>
</dbReference>
<evidence type="ECO:0000256" key="2">
    <source>
        <dbReference type="ARBA" id="ARBA00023125"/>
    </source>
</evidence>
<keyword evidence="1" id="KW-0805">Transcription regulation</keyword>
<keyword evidence="3" id="KW-0804">Transcription</keyword>
<feature type="domain" description="HTH tetR-type" evidence="5">
    <location>
        <begin position="27"/>
        <end position="87"/>
    </location>
</feature>
<keyword evidence="7" id="KW-1185">Reference proteome</keyword>
<evidence type="ECO:0000313" key="7">
    <source>
        <dbReference type="Proteomes" id="UP001549307"/>
    </source>
</evidence>
<reference evidence="6 7" key="1">
    <citation type="submission" date="2024-06" db="EMBL/GenBank/DDBJ databases">
        <title>Sorghum-associated microbial communities from plants grown in Nebraska, USA.</title>
        <authorList>
            <person name="Schachtman D."/>
        </authorList>
    </citation>
    <scope>NUCLEOTIDE SEQUENCE [LARGE SCALE GENOMIC DNA]</scope>
    <source>
        <strain evidence="6 7">3552</strain>
    </source>
</reference>
<dbReference type="SUPFAM" id="SSF46689">
    <property type="entry name" value="Homeodomain-like"/>
    <property type="match status" value="1"/>
</dbReference>
<evidence type="ECO:0000313" key="6">
    <source>
        <dbReference type="EMBL" id="MET4538483.1"/>
    </source>
</evidence>
<gene>
    <name evidence="6" type="ORF">ABIE37_000238</name>
</gene>
<dbReference type="SUPFAM" id="SSF48498">
    <property type="entry name" value="Tetracyclin repressor-like, C-terminal domain"/>
    <property type="match status" value="1"/>
</dbReference>
<organism evidence="6 7">
    <name type="scientific">Arthrobacter bambusae</name>
    <dbReference type="NCBI Taxonomy" id="1338426"/>
    <lineage>
        <taxon>Bacteria</taxon>
        <taxon>Bacillati</taxon>
        <taxon>Actinomycetota</taxon>
        <taxon>Actinomycetes</taxon>
        <taxon>Micrococcales</taxon>
        <taxon>Micrococcaceae</taxon>
        <taxon>Arthrobacter</taxon>
    </lineage>
</organism>
<dbReference type="EMBL" id="JBEPSN010000001">
    <property type="protein sequence ID" value="MET4538483.1"/>
    <property type="molecule type" value="Genomic_DNA"/>
</dbReference>
<dbReference type="Pfam" id="PF00440">
    <property type="entry name" value="TetR_N"/>
    <property type="match status" value="1"/>
</dbReference>
<dbReference type="Gene3D" id="1.10.357.10">
    <property type="entry name" value="Tetracycline Repressor, domain 2"/>
    <property type="match status" value="1"/>
</dbReference>
<dbReference type="InterPro" id="IPR001647">
    <property type="entry name" value="HTH_TetR"/>
</dbReference>
<evidence type="ECO:0000256" key="1">
    <source>
        <dbReference type="ARBA" id="ARBA00023015"/>
    </source>
</evidence>